<accession>A0A8J3Z420</accession>
<comment type="caution">
    <text evidence="2">The sequence shown here is derived from an EMBL/GenBank/DDBJ whole genome shotgun (WGS) entry which is preliminary data.</text>
</comment>
<dbReference type="InterPro" id="IPR017853">
    <property type="entry name" value="GH"/>
</dbReference>
<gene>
    <name evidence="2" type="ORF">Vau01_046520</name>
</gene>
<dbReference type="Gene3D" id="3.20.20.80">
    <property type="entry name" value="Glycosidases"/>
    <property type="match status" value="1"/>
</dbReference>
<protein>
    <recommendedName>
        <fullName evidence="1">Rv2525c-like glycoside hydrolase-like domain-containing protein</fullName>
    </recommendedName>
</protein>
<evidence type="ECO:0000259" key="1">
    <source>
        <dbReference type="Pfam" id="PF08924"/>
    </source>
</evidence>
<dbReference type="CDD" id="cd06418">
    <property type="entry name" value="GH25_BacA-like"/>
    <property type="match status" value="1"/>
</dbReference>
<dbReference type="RefSeq" id="WP_203996252.1">
    <property type="nucleotide sequence ID" value="NZ_BOPG01000029.1"/>
</dbReference>
<dbReference type="InterPro" id="IPR036505">
    <property type="entry name" value="Amidase/PGRP_sf"/>
</dbReference>
<organism evidence="2 3">
    <name type="scientific">Virgisporangium aurantiacum</name>
    <dbReference type="NCBI Taxonomy" id="175570"/>
    <lineage>
        <taxon>Bacteria</taxon>
        <taxon>Bacillati</taxon>
        <taxon>Actinomycetota</taxon>
        <taxon>Actinomycetes</taxon>
        <taxon>Micromonosporales</taxon>
        <taxon>Micromonosporaceae</taxon>
        <taxon>Virgisporangium</taxon>
    </lineage>
</organism>
<feature type="domain" description="Rv2525c-like glycoside hydrolase-like" evidence="1">
    <location>
        <begin position="519"/>
        <end position="699"/>
    </location>
</feature>
<dbReference type="GO" id="GO:0009253">
    <property type="term" value="P:peptidoglycan catabolic process"/>
    <property type="evidence" value="ECO:0007669"/>
    <property type="project" value="InterPro"/>
</dbReference>
<dbReference type="EMBL" id="BOPG01000029">
    <property type="protein sequence ID" value="GIJ57136.1"/>
    <property type="molecule type" value="Genomic_DNA"/>
</dbReference>
<dbReference type="SUPFAM" id="SSF55846">
    <property type="entry name" value="N-acetylmuramoyl-L-alanine amidase-like"/>
    <property type="match status" value="1"/>
</dbReference>
<dbReference type="CDD" id="cd06583">
    <property type="entry name" value="PGRP"/>
    <property type="match status" value="1"/>
</dbReference>
<keyword evidence="3" id="KW-1185">Reference proteome</keyword>
<dbReference type="AlphaFoldDB" id="A0A8J3Z420"/>
<proteinExistence type="predicted"/>
<evidence type="ECO:0000313" key="3">
    <source>
        <dbReference type="Proteomes" id="UP000612585"/>
    </source>
</evidence>
<dbReference type="Proteomes" id="UP000612585">
    <property type="component" value="Unassembled WGS sequence"/>
</dbReference>
<dbReference type="Pfam" id="PF08924">
    <property type="entry name" value="Rv2525c_GlyHyd-like"/>
    <property type="match status" value="1"/>
</dbReference>
<reference evidence="2" key="1">
    <citation type="submission" date="2021-01" db="EMBL/GenBank/DDBJ databases">
        <title>Whole genome shotgun sequence of Virgisporangium aurantiacum NBRC 16421.</title>
        <authorList>
            <person name="Komaki H."/>
            <person name="Tamura T."/>
        </authorList>
    </citation>
    <scope>NUCLEOTIDE SEQUENCE</scope>
    <source>
        <strain evidence="2">NBRC 16421</strain>
    </source>
</reference>
<sequence length="718" mass="78662">MSITIHPRADWAVHVVPPWRGHAAADPAPSTNPNWDPDGGVFIHHRGGEQIIGGGYASEEDCLKDIASIYEKHRSDEETFDGDIAYNFLICQHGNIYQGRGYERGEANAPGYVDGLGRNAGFYSICGLMRSDHLASEPLLQAYRSLIRHLRTEASRPAGPRILPHSHGFDTECPGNLTMYAQPGSTIDPDAPWTGLADIQVFTAQRWVNDEYAGVPGFVPCPENGRTGWGTVLSLTQGLQHELGISPTVQNFGPGTFNAVCVRNTLPAQEPNANLRRIYNAALWCKGYWCSTNHGAWNNDSQIALEQVYCDAGLAYGDPVQRHDMWPYVVKGLLRMDQFRLVPGGNATTRSVQQWLNTRYVAQVGIPAMNLVPCDGYYSRDVQQGLMMAIQYEIGIPVGSINGYFGPGTQAGLAGVGSGALTGNLRCLFRAACHFNSPTMLPGPPQTPLSYHPPDIVTDAQTATHVAWVQAFQAFSQIPVTGANNYTTWAQLLVSTGDSARPAGGCDCITEITPQRGNQLWAAGYRIVGRYLDEHLPPTDPYFLNKALKPGEPQTILNAGLRLFPIFQYNGTQLGNFTHQKGLDQGNRAHLKAVEHRLPAGVCIYFAVDYDALDIDIDSNIKPYFDGVRAALAGLGNRYAFGVYGSRNVCIRISREVGARWSLVSGMSWGYSGNLGFPLPENWSLNQIREYEFAPGWGLDHDVWRTAADPGVHVLDAQ</sequence>
<name>A0A8J3Z420_9ACTN</name>
<dbReference type="InterPro" id="IPR002502">
    <property type="entry name" value="Amidase_domain"/>
</dbReference>
<dbReference type="SUPFAM" id="SSF51445">
    <property type="entry name" value="(Trans)glycosidases"/>
    <property type="match status" value="1"/>
</dbReference>
<dbReference type="GO" id="GO:0008745">
    <property type="term" value="F:N-acetylmuramoyl-L-alanine amidase activity"/>
    <property type="evidence" value="ECO:0007669"/>
    <property type="project" value="InterPro"/>
</dbReference>
<dbReference type="InterPro" id="IPR015020">
    <property type="entry name" value="Rv2525c-like_Glyco_Hydro-like"/>
</dbReference>
<evidence type="ECO:0000313" key="2">
    <source>
        <dbReference type="EMBL" id="GIJ57136.1"/>
    </source>
</evidence>
<dbReference type="Gene3D" id="3.40.80.10">
    <property type="entry name" value="Peptidoglycan recognition protein-like"/>
    <property type="match status" value="1"/>
</dbReference>